<dbReference type="GO" id="GO:0014850">
    <property type="term" value="P:response to muscle activity"/>
    <property type="evidence" value="ECO:0007669"/>
    <property type="project" value="TreeGrafter"/>
</dbReference>
<dbReference type="Proteomes" id="UP000261660">
    <property type="component" value="Unplaced"/>
</dbReference>
<dbReference type="PANTHER" id="PTHR47282">
    <property type="entry name" value="PGC-1 AND ERR-INDUCED REGULATOR IN MUSCLE PROTEIN 1"/>
    <property type="match status" value="1"/>
</dbReference>
<evidence type="ECO:0000313" key="2">
    <source>
        <dbReference type="Ensembl" id="ENSLBEP00000026288.1"/>
    </source>
</evidence>
<dbReference type="GO" id="GO:0006355">
    <property type="term" value="P:regulation of DNA-templated transcription"/>
    <property type="evidence" value="ECO:0007669"/>
    <property type="project" value="InterPro"/>
</dbReference>
<keyword evidence="3" id="KW-1185">Reference proteome</keyword>
<reference evidence="2" key="2">
    <citation type="submission" date="2025-09" db="UniProtKB">
        <authorList>
            <consortium name="Ensembl"/>
        </authorList>
    </citation>
    <scope>IDENTIFICATION</scope>
</reference>
<sequence length="1019" mass="112648">MDDLDHSMHIADYDWTSFFDDSEECGLLQPSLACLDHSSFSDSEDSGKSSPVFITGQHGLQQSRDANSDETQSNAEPCSMENNLSWLGGEKGEPNTKAKEDTDTQVNCKIGLDHAEENATNTEEVNVRAAEHVRVETKDVTDTLQTKQIDVQSSDAEEAEEDNGDLQTESDTCKLKPIQEPDPLSYNQTELNVNEHHSTNRAESVDVSGVALRAERERWFVTVNDSPARQRVCAPSGKKKRRQKKTRRHSHMYRTSKQETSFENGFKLEINTDNIESDISEVCQNAEDNPQSHLVGVTSDLSQMSSTSGEEDNLLEKLSMCPYPKDIFTLHDTFTTKGPSQFDIMESDDGAEFLSTHSYDSESYLSAAESIDEPQHCLTENQPLVCAVSLAKTTCLNDLPENTDADDTQVIELLSRDNTLFCNATAPVSEGHESTSVEPCQTFPSVGQRVNKMPDDDSTCVNDAHSVVPCMSSDSPGLQKHEINLPASVCSSGDQLSSLTVPDLTVQPCLVVDSPETYAEAVGNTRPVYAISAFWDEMEKLTINDILQLRMGRSPPPRKTHETVTPDVGDFPKNPSSSDETMEYSLSNFGSMDASDTADSDYSTQADESKPDRSSCEFSTSDFEEEYWQFLGASRNPSPDPQSKNQQGTSESPFFEEEESSCSEGKETPVPSEDFAGYLFEDQDSTAFYSRELVGPRQITKSRSVRNVSALNTENVSMQFLLGNDDSSLFLCSCPSLEASGSLRTLKPTPFLSSTHVLDKPCQFSTPEVFENLLKDQSRRDSCVTFYDSENISLAPVFDDTFCTFSDKMSLSSLHDFKCGDEKPIPIFSCSHPTVRELTFPNQDYVFLSSDISPFRVLSRSFIQGSMLGISAATLRDFSSLLLTRKIFFQNNCSIWCGSSGAWVFPVEAGNNTTKGEDPPLTVFTEGSVSTNPSKLIGELAVQQTILETIQTKRREGISALKQSDMCLVCIAFASWVLRSSDPEAADTWKAALLANVSALSAIQYLRHYVKRNPSQDDP</sequence>
<dbReference type="InterPro" id="IPR043442">
    <property type="entry name" value="Perm1"/>
</dbReference>
<feature type="region of interest" description="Disordered" evidence="1">
    <location>
        <begin position="231"/>
        <end position="259"/>
    </location>
</feature>
<feature type="compositionally biased region" description="Basic residues" evidence="1">
    <location>
        <begin position="237"/>
        <end position="254"/>
    </location>
</feature>
<feature type="compositionally biased region" description="Basic and acidic residues" evidence="1">
    <location>
        <begin position="90"/>
        <end position="102"/>
    </location>
</feature>
<dbReference type="OrthoDB" id="8943218at2759"/>
<dbReference type="PANTHER" id="PTHR47282:SF1">
    <property type="entry name" value="PGC-1 AND ERR-INDUCED REGULATOR IN MUSCLE PROTEIN 1"/>
    <property type="match status" value="1"/>
</dbReference>
<dbReference type="AlphaFoldDB" id="A0A3Q3G5P9"/>
<feature type="compositionally biased region" description="Polar residues" evidence="1">
    <location>
        <begin position="58"/>
        <end position="85"/>
    </location>
</feature>
<feature type="region of interest" description="Disordered" evidence="1">
    <location>
        <begin position="632"/>
        <end position="673"/>
    </location>
</feature>
<feature type="compositionally biased region" description="Polar residues" evidence="1">
    <location>
        <begin position="635"/>
        <end position="649"/>
    </location>
</feature>
<feature type="compositionally biased region" description="Polar residues" evidence="1">
    <location>
        <begin position="574"/>
        <end position="590"/>
    </location>
</feature>
<dbReference type="GeneTree" id="ENSGT00940000169508"/>
<feature type="region of interest" description="Disordered" evidence="1">
    <location>
        <begin position="39"/>
        <end position="102"/>
    </location>
</feature>
<protein>
    <submittedName>
        <fullName evidence="2">Uncharacterized LOC114920690</fullName>
    </submittedName>
</protein>
<evidence type="ECO:0000313" key="3">
    <source>
        <dbReference type="Proteomes" id="UP000261660"/>
    </source>
</evidence>
<proteinExistence type="predicted"/>
<dbReference type="GO" id="GO:0005737">
    <property type="term" value="C:cytoplasm"/>
    <property type="evidence" value="ECO:0007669"/>
    <property type="project" value="TreeGrafter"/>
</dbReference>
<evidence type="ECO:0000256" key="1">
    <source>
        <dbReference type="SAM" id="MobiDB-lite"/>
    </source>
</evidence>
<dbReference type="STRING" id="56723.ENSLBEP00000026288"/>
<feature type="region of interest" description="Disordered" evidence="1">
    <location>
        <begin position="551"/>
        <end position="618"/>
    </location>
</feature>
<feature type="compositionally biased region" description="Low complexity" evidence="1">
    <location>
        <begin position="593"/>
        <end position="606"/>
    </location>
</feature>
<dbReference type="FunCoup" id="A0A3Q3G5P9">
    <property type="interactions" value="7"/>
</dbReference>
<organism evidence="2 3">
    <name type="scientific">Labrus bergylta</name>
    <name type="common">ballan wrasse</name>
    <dbReference type="NCBI Taxonomy" id="56723"/>
    <lineage>
        <taxon>Eukaryota</taxon>
        <taxon>Metazoa</taxon>
        <taxon>Chordata</taxon>
        <taxon>Craniata</taxon>
        <taxon>Vertebrata</taxon>
        <taxon>Euteleostomi</taxon>
        <taxon>Actinopterygii</taxon>
        <taxon>Neopterygii</taxon>
        <taxon>Teleostei</taxon>
        <taxon>Neoteleostei</taxon>
        <taxon>Acanthomorphata</taxon>
        <taxon>Eupercaria</taxon>
        <taxon>Labriformes</taxon>
        <taxon>Labridae</taxon>
        <taxon>Labrus</taxon>
    </lineage>
</organism>
<reference evidence="2" key="1">
    <citation type="submission" date="2025-08" db="UniProtKB">
        <authorList>
            <consortium name="Ensembl"/>
        </authorList>
    </citation>
    <scope>IDENTIFICATION</scope>
</reference>
<dbReference type="Ensembl" id="ENSLBET00000027583.1">
    <property type="protein sequence ID" value="ENSLBEP00000026288.1"/>
    <property type="gene ID" value="ENSLBEG00000020017.1"/>
</dbReference>
<name>A0A3Q3G5P9_9LABR</name>
<dbReference type="GO" id="GO:0005634">
    <property type="term" value="C:nucleus"/>
    <property type="evidence" value="ECO:0007669"/>
    <property type="project" value="TreeGrafter"/>
</dbReference>
<accession>A0A3Q3G5P9</accession>
<dbReference type="InParanoid" id="A0A3Q3G5P9"/>